<protein>
    <recommendedName>
        <fullName evidence="2">DUF7815 domain-containing protein</fullName>
    </recommendedName>
</protein>
<dbReference type="Pfam" id="PF25122">
    <property type="entry name" value="DUF7815"/>
    <property type="match status" value="1"/>
</dbReference>
<accession>A0A251RXN8</accession>
<sequence length="591" mass="65048">MDFDTPSDLIHKAQIGFKQAAGLSSFNRNDTTLPSISTVEASISSLDPSPPYLRCKFCHGKLLRGLQSLICVYCGEYQKKDLDPEPISFSSTHGYSWLIQSLNFNGSERVGSLAEGGGVNGGQSAAEDELTLSDLLDLKISWREPEKPESNISIKTSDHNSSSNLDSTDFDDFFTKSTSKSATAPDVLKQQPVAVASKADQNTIVEDQESLTDWNAEFQFADTKIESEKRESVDLFAGSEADVSANIDAVFVQTESFDFEKPNSASDPFQDDLFANMPDVDLGQTESFDFDKPNNASDPFQDDLFANVSSKTFQQNDQLDSVLQAKDDLPGDRNDSSLKRADDDWFSDDNWQKSSVKSTLNDVSVQDNPNVSSTDWFENTNNTATIKEDSLFDIKPHANDTIPFEKSDVNDWFQDSQWAIGGSSSTTTTNVVVSNVDDDNDGFGEWNDFTSSTGNQDSVQDSWKESGTEKVDYGSSEKMSELDLFQSAVDSQDVDFGNFMQSDMFSGDKNTTVTQTVYDIFSELPTGNRIANTEAGNNAEGLNKDEITSTATTSPKDDVQMLMSQMHDLSFMLKNELSVPSKPDDIGTSHS</sequence>
<feature type="region of interest" description="Disordered" evidence="1">
    <location>
        <begin position="316"/>
        <end position="344"/>
    </location>
</feature>
<dbReference type="AlphaFoldDB" id="A0A251RXN8"/>
<evidence type="ECO:0000256" key="1">
    <source>
        <dbReference type="SAM" id="MobiDB-lite"/>
    </source>
</evidence>
<dbReference type="Proteomes" id="UP000215914">
    <property type="component" value="Chromosome 16"/>
</dbReference>
<gene>
    <name evidence="4" type="ORF">HannXRQ_Chr16g0506711</name>
    <name evidence="3" type="ORF">HanXRQr2_Chr16g0733831</name>
</gene>
<dbReference type="OMA" id="DVGQHAS"/>
<evidence type="ECO:0000313" key="4">
    <source>
        <dbReference type="EMBL" id="OTF91069.1"/>
    </source>
</evidence>
<evidence type="ECO:0000259" key="2">
    <source>
        <dbReference type="Pfam" id="PF25122"/>
    </source>
</evidence>
<feature type="domain" description="DUF7815" evidence="2">
    <location>
        <begin position="51"/>
        <end position="76"/>
    </location>
</feature>
<dbReference type="FunCoup" id="A0A251RXN8">
    <property type="interactions" value="129"/>
</dbReference>
<feature type="compositionally biased region" description="Basic and acidic residues" evidence="1">
    <location>
        <begin position="325"/>
        <end position="343"/>
    </location>
</feature>
<name>A0A251RXN8_HELAN</name>
<dbReference type="PANTHER" id="PTHR36308:SF1">
    <property type="entry name" value="DENTIN SIALOPHOSPHOPROTEIN-RELATED"/>
    <property type="match status" value="1"/>
</dbReference>
<dbReference type="Gramene" id="mRNA:HanXRQr2_Chr16g0733831">
    <property type="protein sequence ID" value="mRNA:HanXRQr2_Chr16g0733831"/>
    <property type="gene ID" value="HanXRQr2_Chr16g0733831"/>
</dbReference>
<evidence type="ECO:0000313" key="3">
    <source>
        <dbReference type="EMBL" id="KAF5758821.1"/>
    </source>
</evidence>
<proteinExistence type="predicted"/>
<dbReference type="STRING" id="4232.A0A251RXN8"/>
<reference evidence="3" key="3">
    <citation type="submission" date="2020-06" db="EMBL/GenBank/DDBJ databases">
        <title>Helianthus annuus Genome sequencing and assembly Release 2.</title>
        <authorList>
            <person name="Gouzy J."/>
            <person name="Langlade N."/>
            <person name="Munos S."/>
        </authorList>
    </citation>
    <scope>NUCLEOTIDE SEQUENCE</scope>
    <source>
        <tissue evidence="3">Leaves</tissue>
    </source>
</reference>
<reference evidence="4" key="2">
    <citation type="submission" date="2017-02" db="EMBL/GenBank/DDBJ databases">
        <title>Sunflower complete genome.</title>
        <authorList>
            <person name="Langlade N."/>
            <person name="Munos S."/>
        </authorList>
    </citation>
    <scope>NUCLEOTIDE SEQUENCE [LARGE SCALE GENOMIC DNA]</scope>
    <source>
        <tissue evidence="4">Leaves</tissue>
    </source>
</reference>
<dbReference type="InterPro" id="IPR056717">
    <property type="entry name" value="DUF7815"/>
</dbReference>
<reference evidence="3 5" key="1">
    <citation type="journal article" date="2017" name="Nature">
        <title>The sunflower genome provides insights into oil metabolism, flowering and Asterid evolution.</title>
        <authorList>
            <person name="Badouin H."/>
            <person name="Gouzy J."/>
            <person name="Grassa C.J."/>
            <person name="Murat F."/>
            <person name="Staton S.E."/>
            <person name="Cottret L."/>
            <person name="Lelandais-Briere C."/>
            <person name="Owens G.L."/>
            <person name="Carrere S."/>
            <person name="Mayjonade B."/>
            <person name="Legrand L."/>
            <person name="Gill N."/>
            <person name="Kane N.C."/>
            <person name="Bowers J.E."/>
            <person name="Hubner S."/>
            <person name="Bellec A."/>
            <person name="Berard A."/>
            <person name="Berges H."/>
            <person name="Blanchet N."/>
            <person name="Boniface M.C."/>
            <person name="Brunel D."/>
            <person name="Catrice O."/>
            <person name="Chaidir N."/>
            <person name="Claudel C."/>
            <person name="Donnadieu C."/>
            <person name="Faraut T."/>
            <person name="Fievet G."/>
            <person name="Helmstetter N."/>
            <person name="King M."/>
            <person name="Knapp S.J."/>
            <person name="Lai Z."/>
            <person name="Le Paslier M.C."/>
            <person name="Lippi Y."/>
            <person name="Lorenzon L."/>
            <person name="Mandel J.R."/>
            <person name="Marage G."/>
            <person name="Marchand G."/>
            <person name="Marquand E."/>
            <person name="Bret-Mestries E."/>
            <person name="Morien E."/>
            <person name="Nambeesan S."/>
            <person name="Nguyen T."/>
            <person name="Pegot-Espagnet P."/>
            <person name="Pouilly N."/>
            <person name="Raftis F."/>
            <person name="Sallet E."/>
            <person name="Schiex T."/>
            <person name="Thomas J."/>
            <person name="Vandecasteele C."/>
            <person name="Vares D."/>
            <person name="Vear F."/>
            <person name="Vautrin S."/>
            <person name="Crespi M."/>
            <person name="Mangin B."/>
            <person name="Burke J.M."/>
            <person name="Salse J."/>
            <person name="Munos S."/>
            <person name="Vincourt P."/>
            <person name="Rieseberg L.H."/>
            <person name="Langlade N.B."/>
        </authorList>
    </citation>
    <scope>NUCLEOTIDE SEQUENCE [LARGE SCALE GENOMIC DNA]</scope>
    <source>
        <strain evidence="5">cv. SF193</strain>
        <tissue evidence="3">Leaves</tissue>
    </source>
</reference>
<keyword evidence="5" id="KW-1185">Reference proteome</keyword>
<dbReference type="EMBL" id="MNCJ02000331">
    <property type="protein sequence ID" value="KAF5758821.1"/>
    <property type="molecule type" value="Genomic_DNA"/>
</dbReference>
<organism evidence="4 5">
    <name type="scientific">Helianthus annuus</name>
    <name type="common">Common sunflower</name>
    <dbReference type="NCBI Taxonomy" id="4232"/>
    <lineage>
        <taxon>Eukaryota</taxon>
        <taxon>Viridiplantae</taxon>
        <taxon>Streptophyta</taxon>
        <taxon>Embryophyta</taxon>
        <taxon>Tracheophyta</taxon>
        <taxon>Spermatophyta</taxon>
        <taxon>Magnoliopsida</taxon>
        <taxon>eudicotyledons</taxon>
        <taxon>Gunneridae</taxon>
        <taxon>Pentapetalae</taxon>
        <taxon>asterids</taxon>
        <taxon>campanulids</taxon>
        <taxon>Asterales</taxon>
        <taxon>Asteraceae</taxon>
        <taxon>Asteroideae</taxon>
        <taxon>Heliantheae alliance</taxon>
        <taxon>Heliantheae</taxon>
        <taxon>Helianthus</taxon>
    </lineage>
</organism>
<evidence type="ECO:0000313" key="5">
    <source>
        <dbReference type="Proteomes" id="UP000215914"/>
    </source>
</evidence>
<dbReference type="EMBL" id="CM007905">
    <property type="protein sequence ID" value="OTF91069.1"/>
    <property type="molecule type" value="Genomic_DNA"/>
</dbReference>
<dbReference type="InParanoid" id="A0A251RXN8"/>
<dbReference type="OrthoDB" id="1904894at2759"/>
<dbReference type="PANTHER" id="PTHR36308">
    <property type="entry name" value="DENTIN SIALOPHOSPHOPROTEIN-RELATED"/>
    <property type="match status" value="1"/>
</dbReference>